<protein>
    <submittedName>
        <fullName evidence="1">Replication-relaxation family protein</fullName>
    </submittedName>
</protein>
<gene>
    <name evidence="1" type="ORF">ACFOZY_03130</name>
</gene>
<reference evidence="2" key="1">
    <citation type="journal article" date="2019" name="Int. J. Syst. Evol. Microbiol.">
        <title>The Global Catalogue of Microorganisms (GCM) 10K type strain sequencing project: providing services to taxonomists for standard genome sequencing and annotation.</title>
        <authorList>
            <consortium name="The Broad Institute Genomics Platform"/>
            <consortium name="The Broad Institute Genome Sequencing Center for Infectious Disease"/>
            <person name="Wu L."/>
            <person name="Ma J."/>
        </authorList>
    </citation>
    <scope>NUCLEOTIDE SEQUENCE [LARGE SCALE GENOMIC DNA]</scope>
    <source>
        <strain evidence="2">CCUG 59778</strain>
    </source>
</reference>
<evidence type="ECO:0000313" key="1">
    <source>
        <dbReference type="EMBL" id="MFC4409426.1"/>
    </source>
</evidence>
<sequence>MNKQSLAKQNRIDSILLSLKKLDYLTRSQIQQLHDLKSVRNANRILKDMSQYLSSFTVGVEHVYYLNKEGRERVRSDVERRKTANIKHFILRNQLYIYLKCPETWKNEVKMKAGETYIVCDAKFMMNNIPAIVEVDCSQTMAKNEEKIEKYRKIKELTGQPFNLIWITELESRRESLRELMEGLTGRVYTLNDIR</sequence>
<name>A0ABV8X0F9_9LACT</name>
<comment type="caution">
    <text evidence="1">The sequence shown here is derived from an EMBL/GenBank/DDBJ whole genome shotgun (WGS) entry which is preliminary data.</text>
</comment>
<dbReference type="RefSeq" id="WP_378152148.1">
    <property type="nucleotide sequence ID" value="NZ_JBHSEC010000002.1"/>
</dbReference>
<organism evidence="1 2">
    <name type="scientific">Chungangia koreensis</name>
    <dbReference type="NCBI Taxonomy" id="752657"/>
    <lineage>
        <taxon>Bacteria</taxon>
        <taxon>Bacillati</taxon>
        <taxon>Bacillota</taxon>
        <taxon>Bacilli</taxon>
        <taxon>Lactobacillales</taxon>
        <taxon>Chungangia</taxon>
    </lineage>
</organism>
<evidence type="ECO:0000313" key="2">
    <source>
        <dbReference type="Proteomes" id="UP001595817"/>
    </source>
</evidence>
<dbReference type="EMBL" id="JBHSEC010000002">
    <property type="protein sequence ID" value="MFC4409426.1"/>
    <property type="molecule type" value="Genomic_DNA"/>
</dbReference>
<keyword evidence="2" id="KW-1185">Reference proteome</keyword>
<dbReference type="InterPro" id="IPR025855">
    <property type="entry name" value="Replic_Relax"/>
</dbReference>
<proteinExistence type="predicted"/>
<accession>A0ABV8X0F9</accession>
<dbReference type="Pfam" id="PF13814">
    <property type="entry name" value="Replic_Relax"/>
    <property type="match status" value="1"/>
</dbReference>
<dbReference type="Proteomes" id="UP001595817">
    <property type="component" value="Unassembled WGS sequence"/>
</dbReference>